<evidence type="ECO:0000256" key="2">
    <source>
        <dbReference type="ARBA" id="ARBA00023242"/>
    </source>
</evidence>
<accession>A0A194SD02</accession>
<feature type="compositionally biased region" description="Low complexity" evidence="3">
    <location>
        <begin position="606"/>
        <end position="619"/>
    </location>
</feature>
<evidence type="ECO:0000313" key="5">
    <source>
        <dbReference type="EMBL" id="KPV77276.1"/>
    </source>
</evidence>
<reference evidence="5 6" key="1">
    <citation type="journal article" date="2015" name="Front. Microbiol.">
        <title>Genome sequence of the plant growth promoting endophytic yeast Rhodotorula graminis WP1.</title>
        <authorList>
            <person name="Firrincieli A."/>
            <person name="Otillar R."/>
            <person name="Salamov A."/>
            <person name="Schmutz J."/>
            <person name="Khan Z."/>
            <person name="Redman R.S."/>
            <person name="Fleck N.D."/>
            <person name="Lindquist E."/>
            <person name="Grigoriev I.V."/>
            <person name="Doty S.L."/>
        </authorList>
    </citation>
    <scope>NUCLEOTIDE SEQUENCE [LARGE SCALE GENOMIC DNA]</scope>
    <source>
        <strain evidence="5 6">WP1</strain>
    </source>
</reference>
<feature type="region of interest" description="Disordered" evidence="3">
    <location>
        <begin position="236"/>
        <end position="266"/>
    </location>
</feature>
<dbReference type="Proteomes" id="UP000053890">
    <property type="component" value="Unassembled WGS sequence"/>
</dbReference>
<proteinExistence type="predicted"/>
<dbReference type="Pfam" id="PF11951">
    <property type="entry name" value="Fungal_trans_2"/>
    <property type="match status" value="1"/>
</dbReference>
<comment type="subcellular location">
    <subcellularLocation>
        <location evidence="1">Nucleus</location>
    </subcellularLocation>
</comment>
<dbReference type="CDD" id="cd00067">
    <property type="entry name" value="GAL4"/>
    <property type="match status" value="1"/>
</dbReference>
<dbReference type="PANTHER" id="PTHR37534:SF46">
    <property type="entry name" value="ZN(II)2CYS6 TRANSCRIPTION FACTOR (EUROFUNG)"/>
    <property type="match status" value="1"/>
</dbReference>
<dbReference type="InterPro" id="IPR036864">
    <property type="entry name" value="Zn2-C6_fun-type_DNA-bd_sf"/>
</dbReference>
<evidence type="ECO:0000256" key="1">
    <source>
        <dbReference type="ARBA" id="ARBA00004123"/>
    </source>
</evidence>
<evidence type="ECO:0000259" key="4">
    <source>
        <dbReference type="PROSITE" id="PS50048"/>
    </source>
</evidence>
<dbReference type="SUPFAM" id="SSF57701">
    <property type="entry name" value="Zn2/Cys6 DNA-binding domain"/>
    <property type="match status" value="1"/>
</dbReference>
<dbReference type="PANTHER" id="PTHR37534">
    <property type="entry name" value="TRANSCRIPTIONAL ACTIVATOR PROTEIN UGA3"/>
    <property type="match status" value="1"/>
</dbReference>
<dbReference type="InterPro" id="IPR021858">
    <property type="entry name" value="Fun_TF"/>
</dbReference>
<dbReference type="OrthoDB" id="5419315at2759"/>
<sequence length="739" mass="77893">MSAPELPGPGKRRSKKGCLTCRTRRKKCDETHDDHTGACQRCIQGAWTCSWPDPAEGRPPKRSRAASSEGPSSDRGAPVAGPSASTSTYPVASSSSAPPASFPHLPPTSASSSSPSTAAAHYPPPQPSFVNAGPPAPHYFSLPPTTAAATSFASPALGPPRPFDPAPPPVPLPAFGAAAFPAIPPPGDSNASYALPSFHLAAFSPFADLSHGLNGVDDFFQTLDLEIAGWDSLPTATASAEPSPAEHPISSALAASDPSTLGDVDDPDKIDSVDPTYNALNDAYLSSLAKPLRDVAVQRVYKTSTSSELNRNAAMAICLLYRIRAQQNQPKHDGDPTEAAAHERQLRAKADRYFQRALNHVHQQTIPLGAKLLALVDLYEHQFISVGAGAASFIRLLGEHFITELGRPLLDLSSVRDPETLLLAIFGWHDVVRCITSGKRRVLFTYTCLPGEPSAANPSVLVDDVNSVVCELPVLLGLPVGLMVCAAAIANLSAERDALPEEVVKAKAAAIETAIRGWRPPALSAHDLADSAKFLERISTGEMWRHAVIIYLYQSVFAHGPVSHVVLAALQQILHIGARVLATYEPSPSMLPAPSATVEPGPAVDGTSSAAAATGSAAAPRPYPQAPLPTAATTTAFAESRSTSDEAVGAGSSSVSASTMAHLFSPLSRAIPFFLAGTCALLPSERALCVRGLQACGPLKGYVDDVAALERVWALQNEKGWLRDWREVLEEEKLAVAFM</sequence>
<dbReference type="EMBL" id="KQ474074">
    <property type="protein sequence ID" value="KPV77276.1"/>
    <property type="molecule type" value="Genomic_DNA"/>
</dbReference>
<dbReference type="Pfam" id="PF00172">
    <property type="entry name" value="Zn_clus"/>
    <property type="match status" value="1"/>
</dbReference>
<gene>
    <name evidence="5" type="ORF">RHOBADRAFT_51156</name>
</gene>
<dbReference type="OMA" id="ILVEICC"/>
<keyword evidence="2" id="KW-0539">Nucleus</keyword>
<dbReference type="GO" id="GO:0000981">
    <property type="term" value="F:DNA-binding transcription factor activity, RNA polymerase II-specific"/>
    <property type="evidence" value="ECO:0007669"/>
    <property type="project" value="InterPro"/>
</dbReference>
<dbReference type="SMART" id="SM00066">
    <property type="entry name" value="GAL4"/>
    <property type="match status" value="1"/>
</dbReference>
<evidence type="ECO:0000256" key="3">
    <source>
        <dbReference type="SAM" id="MobiDB-lite"/>
    </source>
</evidence>
<dbReference type="PROSITE" id="PS00463">
    <property type="entry name" value="ZN2_CY6_FUNGAL_1"/>
    <property type="match status" value="1"/>
</dbReference>
<dbReference type="RefSeq" id="XP_018273325.1">
    <property type="nucleotide sequence ID" value="XM_018415687.1"/>
</dbReference>
<dbReference type="GO" id="GO:0008270">
    <property type="term" value="F:zinc ion binding"/>
    <property type="evidence" value="ECO:0007669"/>
    <property type="project" value="InterPro"/>
</dbReference>
<keyword evidence="6" id="KW-1185">Reference proteome</keyword>
<feature type="compositionally biased region" description="Low complexity" evidence="3">
    <location>
        <begin position="107"/>
        <end position="121"/>
    </location>
</feature>
<dbReference type="GeneID" id="28976135"/>
<organism evidence="5 6">
    <name type="scientific">Rhodotorula graminis (strain WP1)</name>
    <dbReference type="NCBI Taxonomy" id="578459"/>
    <lineage>
        <taxon>Eukaryota</taxon>
        <taxon>Fungi</taxon>
        <taxon>Dikarya</taxon>
        <taxon>Basidiomycota</taxon>
        <taxon>Pucciniomycotina</taxon>
        <taxon>Microbotryomycetes</taxon>
        <taxon>Sporidiobolales</taxon>
        <taxon>Sporidiobolaceae</taxon>
        <taxon>Rhodotorula</taxon>
    </lineage>
</organism>
<feature type="domain" description="Zn(2)-C6 fungal-type" evidence="4">
    <location>
        <begin position="17"/>
        <end position="51"/>
    </location>
</feature>
<dbReference type="STRING" id="578459.A0A194SD02"/>
<feature type="region of interest" description="Disordered" evidence="3">
    <location>
        <begin position="48"/>
        <end position="136"/>
    </location>
</feature>
<protein>
    <recommendedName>
        <fullName evidence="4">Zn(2)-C6 fungal-type domain-containing protein</fullName>
    </recommendedName>
</protein>
<feature type="region of interest" description="Disordered" evidence="3">
    <location>
        <begin position="591"/>
        <end position="643"/>
    </location>
</feature>
<feature type="compositionally biased region" description="Low complexity" evidence="3">
    <location>
        <begin position="236"/>
        <end position="252"/>
    </location>
</feature>
<dbReference type="InterPro" id="IPR001138">
    <property type="entry name" value="Zn2Cys6_DnaBD"/>
</dbReference>
<dbReference type="GO" id="GO:0005634">
    <property type="term" value="C:nucleus"/>
    <property type="evidence" value="ECO:0007669"/>
    <property type="project" value="UniProtKB-SubCell"/>
</dbReference>
<name>A0A194SD02_RHOGW</name>
<dbReference type="Gene3D" id="4.10.240.10">
    <property type="entry name" value="Zn(2)-C6 fungal-type DNA-binding domain"/>
    <property type="match status" value="1"/>
</dbReference>
<dbReference type="PROSITE" id="PS50048">
    <property type="entry name" value="ZN2_CY6_FUNGAL_2"/>
    <property type="match status" value="1"/>
</dbReference>
<dbReference type="AlphaFoldDB" id="A0A194SD02"/>
<evidence type="ECO:0000313" key="6">
    <source>
        <dbReference type="Proteomes" id="UP000053890"/>
    </source>
</evidence>
<feature type="compositionally biased region" description="Low complexity" evidence="3">
    <location>
        <begin position="82"/>
        <end position="99"/>
    </location>
</feature>